<reference evidence="2 3" key="1">
    <citation type="submission" date="2014-07" db="EMBL/GenBank/DDBJ databases">
        <title>Draft genome sequence of Thalassospira xiamenensis IB13.</title>
        <authorList>
            <person name="Lai Q."/>
            <person name="Shao Z."/>
        </authorList>
    </citation>
    <scope>NUCLEOTIDE SEQUENCE [LARGE SCALE GENOMIC DNA]</scope>
    <source>
        <strain evidence="2 3">IB13</strain>
    </source>
</reference>
<proteinExistence type="predicted"/>
<evidence type="ECO:0000313" key="2">
    <source>
        <dbReference type="EMBL" id="RCK53214.1"/>
    </source>
</evidence>
<dbReference type="AlphaFoldDB" id="A0A367XHR5"/>
<dbReference type="Proteomes" id="UP000252266">
    <property type="component" value="Unassembled WGS sequence"/>
</dbReference>
<feature type="transmembrane region" description="Helical" evidence="1">
    <location>
        <begin position="75"/>
        <end position="93"/>
    </location>
</feature>
<sequence>MRRRQSRFKRRIRRWRLKIKSLLQKLAWAFNFDRQYDEDNSIRDDHERAYAEYIEKVYEETTKVVDEKWEPVRQWIIKGNAGGVVASLALVGSQVFSGILAKSVVILVGVFIVGLWCQLFRNLIIIRGAQEARKGEIVRAENSSRGFKPGLGYTNLPRILDGISLVILMFGCGYGFIVLWRLSVTVHPGGTG</sequence>
<evidence type="ECO:0000256" key="1">
    <source>
        <dbReference type="SAM" id="Phobius"/>
    </source>
</evidence>
<keyword evidence="1" id="KW-1133">Transmembrane helix</keyword>
<name>A0A367XHR5_9PROT</name>
<evidence type="ECO:0000313" key="3">
    <source>
        <dbReference type="Proteomes" id="UP000252266"/>
    </source>
</evidence>
<organism evidence="2 3">
    <name type="scientific">Thalassospira xiamenensis</name>
    <dbReference type="NCBI Taxonomy" id="220697"/>
    <lineage>
        <taxon>Bacteria</taxon>
        <taxon>Pseudomonadati</taxon>
        <taxon>Pseudomonadota</taxon>
        <taxon>Alphaproteobacteria</taxon>
        <taxon>Rhodospirillales</taxon>
        <taxon>Thalassospiraceae</taxon>
        <taxon>Thalassospira</taxon>
    </lineage>
</organism>
<feature type="transmembrane region" description="Helical" evidence="1">
    <location>
        <begin position="99"/>
        <end position="117"/>
    </location>
</feature>
<keyword evidence="1" id="KW-0812">Transmembrane</keyword>
<dbReference type="RefSeq" id="WP_062961206.1">
    <property type="nucleotide sequence ID" value="NZ_JPWJ01000001.1"/>
</dbReference>
<feature type="transmembrane region" description="Helical" evidence="1">
    <location>
        <begin position="163"/>
        <end position="182"/>
    </location>
</feature>
<keyword evidence="1" id="KW-0472">Membrane</keyword>
<comment type="caution">
    <text evidence="2">The sequence shown here is derived from an EMBL/GenBank/DDBJ whole genome shotgun (WGS) entry which is preliminary data.</text>
</comment>
<gene>
    <name evidence="2" type="ORF">TH44_03215</name>
</gene>
<accession>A0A367XHR5</accession>
<protein>
    <submittedName>
        <fullName evidence="2">Uncharacterized protein</fullName>
    </submittedName>
</protein>
<dbReference type="EMBL" id="JPWJ01000001">
    <property type="protein sequence ID" value="RCK53214.1"/>
    <property type="molecule type" value="Genomic_DNA"/>
</dbReference>